<dbReference type="GO" id="GO:0000993">
    <property type="term" value="F:RNA polymerase II complex binding"/>
    <property type="evidence" value="ECO:0007669"/>
    <property type="project" value="InterPro"/>
</dbReference>
<reference evidence="5 6" key="1">
    <citation type="journal article" date="2019" name="Front. Genet.">
        <title>Whole-Genome Sequencing of the Opportunistic Yeast Pathogen Candida inconspicua Uncovers Its Hybrid Origin.</title>
        <authorList>
            <person name="Mixao V."/>
            <person name="Hansen A.P."/>
            <person name="Saus E."/>
            <person name="Boekhout T."/>
            <person name="Lass-Florl C."/>
            <person name="Gabaldon T."/>
        </authorList>
    </citation>
    <scope>NUCLEOTIDE SEQUENCE [LARGE SCALE GENOMIC DNA]</scope>
    <source>
        <strain evidence="5 6">CBS 180</strain>
    </source>
</reference>
<dbReference type="GO" id="GO:0035091">
    <property type="term" value="F:phosphatidylinositol binding"/>
    <property type="evidence" value="ECO:0007669"/>
    <property type="project" value="InterPro"/>
</dbReference>
<feature type="coiled-coil region" evidence="1">
    <location>
        <begin position="255"/>
        <end position="282"/>
    </location>
</feature>
<dbReference type="OrthoDB" id="2129491at2759"/>
<dbReference type="GO" id="GO:0016192">
    <property type="term" value="P:vesicle-mediated transport"/>
    <property type="evidence" value="ECO:0007669"/>
    <property type="project" value="UniProtKB-ARBA"/>
</dbReference>
<dbReference type="InterPro" id="IPR045154">
    <property type="entry name" value="PCF11-like"/>
</dbReference>
<dbReference type="Pfam" id="PF21936">
    <property type="entry name" value="Pcf11_C"/>
    <property type="match status" value="1"/>
</dbReference>
<gene>
    <name evidence="5" type="ORF">CANINC_001014</name>
</gene>
<dbReference type="GO" id="GO:0043130">
    <property type="term" value="F:ubiquitin binding"/>
    <property type="evidence" value="ECO:0007669"/>
    <property type="project" value="InterPro"/>
</dbReference>
<keyword evidence="6" id="KW-1185">Reference proteome</keyword>
<dbReference type="InterPro" id="IPR006569">
    <property type="entry name" value="CID_dom"/>
</dbReference>
<feature type="region of interest" description="Disordered" evidence="2">
    <location>
        <begin position="422"/>
        <end position="452"/>
    </location>
</feature>
<feature type="compositionally biased region" description="Basic and acidic residues" evidence="2">
    <location>
        <begin position="422"/>
        <end position="442"/>
    </location>
</feature>
<evidence type="ECO:0000313" key="6">
    <source>
        <dbReference type="Proteomes" id="UP000307173"/>
    </source>
</evidence>
<dbReference type="PANTHER" id="PTHR15921">
    <property type="entry name" value="PRE-MRNA CLEAVAGE COMPLEX II"/>
    <property type="match status" value="1"/>
</dbReference>
<accession>A0A4T0X566</accession>
<dbReference type="Proteomes" id="UP000307173">
    <property type="component" value="Unassembled WGS sequence"/>
</dbReference>
<dbReference type="InterPro" id="IPR008942">
    <property type="entry name" value="ENTH_VHS"/>
</dbReference>
<dbReference type="GO" id="GO:0005849">
    <property type="term" value="C:mRNA cleavage factor complex"/>
    <property type="evidence" value="ECO:0007669"/>
    <property type="project" value="TreeGrafter"/>
</dbReference>
<evidence type="ECO:0000259" key="4">
    <source>
        <dbReference type="PROSITE" id="PS51391"/>
    </source>
</evidence>
<organism evidence="5 6">
    <name type="scientific">Pichia inconspicua</name>
    <dbReference type="NCBI Taxonomy" id="52247"/>
    <lineage>
        <taxon>Eukaryota</taxon>
        <taxon>Fungi</taxon>
        <taxon>Dikarya</taxon>
        <taxon>Ascomycota</taxon>
        <taxon>Saccharomycotina</taxon>
        <taxon>Pichiomycetes</taxon>
        <taxon>Pichiales</taxon>
        <taxon>Pichiaceae</taxon>
        <taxon>Pichia</taxon>
    </lineage>
</organism>
<sequence>METLANIGKQIGDDYYTSLQALTFNSRPIIETHTTLAQENSQYAQDIVTAVEKRIEKAIPSQKLYALYLLDSISKNIGLPYTSLFSHNLFKTFTQTYGLVDDQTRCKLIKLFKTWKVPTALTGLPLFDPNQLDKIEQFLIKVTAANNPGMNVNFNNNSNPSSASSTPIQNSFNIQPVNGIIQQPLLIKETDDLISLVNTRLQQIGQNDEKGQQRFKLLQQLKSILLGNLNIPQVQLVAVAKQLQSIREDELIKLNVLKQQEMKRQQQLLQQQQHQLQIQQQQPQQQLPLQQQQPNMFSANQLQSLLSLSADTNQPQSNPLHQILSQPTIQQTQTSTITNPLGLKSMAFLENILKSSSNGNSTSNQNNISTNVDFKFIKPTKDSILEDFKLEKTIINNHNPTATEISLLFEFKPNQCTQCSKRFSDSPEGIKEQGKHADWHKRVEQRRRSGGSGLGGVLNRSWYLKIDEWIEFNEEDSSDSENLQTNVAKTSVKLTKDIKNKDYRDRSESFDPKDAPKHIVRIPESSSNVVICGICREKIVGSFDEDSSDWIWSNATEQKGKVWHWTCWMEAKTRSKRERSPSRS</sequence>
<keyword evidence="1" id="KW-0175">Coiled coil</keyword>
<feature type="domain" description="VHS" evidence="3">
    <location>
        <begin position="29"/>
        <end position="115"/>
    </location>
</feature>
<dbReference type="GO" id="GO:0003729">
    <property type="term" value="F:mRNA binding"/>
    <property type="evidence" value="ECO:0007669"/>
    <property type="project" value="InterPro"/>
</dbReference>
<dbReference type="SUPFAM" id="SSF48464">
    <property type="entry name" value="ENTH/VHS domain"/>
    <property type="match status" value="1"/>
</dbReference>
<dbReference type="Pfam" id="PF04818">
    <property type="entry name" value="CID"/>
    <property type="match status" value="1"/>
</dbReference>
<dbReference type="CDD" id="cd16982">
    <property type="entry name" value="CID_Pcf11"/>
    <property type="match status" value="1"/>
</dbReference>
<dbReference type="GO" id="GO:0005737">
    <property type="term" value="C:cytoplasm"/>
    <property type="evidence" value="ECO:0007669"/>
    <property type="project" value="TreeGrafter"/>
</dbReference>
<evidence type="ECO:0000256" key="1">
    <source>
        <dbReference type="SAM" id="Coils"/>
    </source>
</evidence>
<dbReference type="PROSITE" id="PS50179">
    <property type="entry name" value="VHS"/>
    <property type="match status" value="1"/>
</dbReference>
<dbReference type="Gene3D" id="1.25.40.90">
    <property type="match status" value="1"/>
</dbReference>
<dbReference type="SMART" id="SM00582">
    <property type="entry name" value="RPR"/>
    <property type="match status" value="1"/>
</dbReference>
<dbReference type="GO" id="GO:0031124">
    <property type="term" value="P:mRNA 3'-end processing"/>
    <property type="evidence" value="ECO:0007669"/>
    <property type="project" value="InterPro"/>
</dbReference>
<dbReference type="PROSITE" id="PS51391">
    <property type="entry name" value="CID"/>
    <property type="match status" value="1"/>
</dbReference>
<dbReference type="InterPro" id="IPR047415">
    <property type="entry name" value="Pcf11_CID"/>
</dbReference>
<dbReference type="PANTHER" id="PTHR15921:SF3">
    <property type="entry name" value="PRE-MRNA CLEAVAGE COMPLEX 2 PROTEIN PCF11"/>
    <property type="match status" value="1"/>
</dbReference>
<feature type="domain" description="CID" evidence="4">
    <location>
        <begin position="7"/>
        <end position="143"/>
    </location>
</feature>
<evidence type="ECO:0000259" key="3">
    <source>
        <dbReference type="PROSITE" id="PS50179"/>
    </source>
</evidence>
<evidence type="ECO:0000256" key="2">
    <source>
        <dbReference type="SAM" id="MobiDB-lite"/>
    </source>
</evidence>
<dbReference type="GO" id="GO:0006369">
    <property type="term" value="P:termination of RNA polymerase II transcription"/>
    <property type="evidence" value="ECO:0007669"/>
    <property type="project" value="InterPro"/>
</dbReference>
<dbReference type="GO" id="GO:0007034">
    <property type="term" value="P:vacuolar transport"/>
    <property type="evidence" value="ECO:0007669"/>
    <property type="project" value="UniProtKB-ARBA"/>
</dbReference>
<dbReference type="InterPro" id="IPR054127">
    <property type="entry name" value="Pcf11_C"/>
</dbReference>
<evidence type="ECO:0000313" key="5">
    <source>
        <dbReference type="EMBL" id="TID30413.1"/>
    </source>
</evidence>
<evidence type="ECO:0008006" key="7">
    <source>
        <dbReference type="Google" id="ProtNLM"/>
    </source>
</evidence>
<dbReference type="InterPro" id="IPR002014">
    <property type="entry name" value="VHS_dom"/>
</dbReference>
<protein>
    <recommendedName>
        <fullName evidence="7">CID domain-containing protein</fullName>
    </recommendedName>
</protein>
<dbReference type="STRING" id="52247.A0A4T0X566"/>
<proteinExistence type="predicted"/>
<name>A0A4T0X566_9ASCO</name>
<comment type="caution">
    <text evidence="5">The sequence shown here is derived from an EMBL/GenBank/DDBJ whole genome shotgun (WGS) entry which is preliminary data.</text>
</comment>
<dbReference type="AlphaFoldDB" id="A0A4T0X566"/>
<dbReference type="FunFam" id="1.25.40.90:FF:000016">
    <property type="entry name" value="mRNA cleavage factor complex component Pcf11"/>
    <property type="match status" value="1"/>
</dbReference>
<dbReference type="EMBL" id="SELW01000150">
    <property type="protein sequence ID" value="TID30413.1"/>
    <property type="molecule type" value="Genomic_DNA"/>
</dbReference>